<comment type="caution">
    <text evidence="1">The sequence shown here is derived from an EMBL/GenBank/DDBJ whole genome shotgun (WGS) entry which is preliminary data.</text>
</comment>
<dbReference type="HOGENOM" id="CLU_1076173_0_0_6"/>
<proteinExistence type="predicted"/>
<name>R8YVU0_9GAMM</name>
<gene>
    <name evidence="1" type="ORF">F929_03458</name>
</gene>
<organism evidence="1 2">
    <name type="scientific">Acinetobacter lactucae</name>
    <dbReference type="NCBI Taxonomy" id="1785128"/>
    <lineage>
        <taxon>Bacteria</taxon>
        <taxon>Pseudomonadati</taxon>
        <taxon>Pseudomonadota</taxon>
        <taxon>Gammaproteobacteria</taxon>
        <taxon>Moraxellales</taxon>
        <taxon>Moraxellaceae</taxon>
        <taxon>Acinetobacter</taxon>
        <taxon>Acinetobacter calcoaceticus/baumannii complex</taxon>
    </lineage>
</organism>
<accession>R8YVU0</accession>
<dbReference type="OrthoDB" id="6713612at2"/>
<dbReference type="Proteomes" id="UP000013986">
    <property type="component" value="Unassembled WGS sequence"/>
</dbReference>
<evidence type="ECO:0000313" key="1">
    <source>
        <dbReference type="EMBL" id="EOQ73515.1"/>
    </source>
</evidence>
<evidence type="ECO:0000313" key="2">
    <source>
        <dbReference type="Proteomes" id="UP000013986"/>
    </source>
</evidence>
<sequence>MDNYKIKVKDEAESKEAQELFAQLGYELDTFFGNYEPNTKWVLACKDGSMGCASDGMAKETLKELSLPQLRDLVVLKRNDVKDATHEHKQFPEFKYLHTGDNRYAWMVDSKTWEESDCDHAWHVAHTQPVQTATQDQGLISGAEALRALADGKSVEASTEFSPTVWEDAANYSANEFLAEETAETEDYCSMKLFFRLKPQTIKLDLEIPAPFKAKIGGRDDTSFILNVGRHQYLYQNEDDYTKARNALEAVFDAALGGYNS</sequence>
<dbReference type="EMBL" id="APQO01000006">
    <property type="protein sequence ID" value="EOQ73515.1"/>
    <property type="molecule type" value="Genomic_DNA"/>
</dbReference>
<dbReference type="PATRIC" id="fig|1217689.3.peg.3394"/>
<protein>
    <submittedName>
        <fullName evidence="1">Uncharacterized protein</fullName>
    </submittedName>
</protein>
<reference evidence="1 2" key="1">
    <citation type="submission" date="2013-02" db="EMBL/GenBank/DDBJ databases">
        <title>The Genome Sequence of Acinetobacter pittii ANC 4052.</title>
        <authorList>
            <consortium name="The Broad Institute Genome Sequencing Platform"/>
            <consortium name="The Broad Institute Genome Sequencing Center for Infectious Disease"/>
            <person name="Cerqueira G."/>
            <person name="Feldgarden M."/>
            <person name="Courvalin P."/>
            <person name="Perichon B."/>
            <person name="Grillot-Courvalin C."/>
            <person name="Clermont D."/>
            <person name="Rocha E."/>
            <person name="Yoon E.-J."/>
            <person name="Nemec A."/>
            <person name="Walker B."/>
            <person name="Young S.K."/>
            <person name="Zeng Q."/>
            <person name="Gargeya S."/>
            <person name="Fitzgerald M."/>
            <person name="Haas B."/>
            <person name="Abouelleil A."/>
            <person name="Alvarado L."/>
            <person name="Arachchi H.M."/>
            <person name="Berlin A.M."/>
            <person name="Chapman S.B."/>
            <person name="Dewar J."/>
            <person name="Goldberg J."/>
            <person name="Griggs A."/>
            <person name="Gujja S."/>
            <person name="Hansen M."/>
            <person name="Howarth C."/>
            <person name="Imamovic A."/>
            <person name="Larimer J."/>
            <person name="McCowan C."/>
            <person name="Murphy C."/>
            <person name="Neiman D."/>
            <person name="Pearson M."/>
            <person name="Priest M."/>
            <person name="Roberts A."/>
            <person name="Saif S."/>
            <person name="Shea T."/>
            <person name="Sisk P."/>
            <person name="Sykes S."/>
            <person name="Wortman J."/>
            <person name="Nusbaum C."/>
            <person name="Birren B."/>
        </authorList>
    </citation>
    <scope>NUCLEOTIDE SEQUENCE [LARGE SCALE GENOMIC DNA]</scope>
    <source>
        <strain evidence="1 2">ANC 4052</strain>
    </source>
</reference>
<dbReference type="AlphaFoldDB" id="R8YVU0"/>
<dbReference type="RefSeq" id="WP_016146009.1">
    <property type="nucleotide sequence ID" value="NZ_KB976991.1"/>
</dbReference>